<name>A0ABS2S0T6_9PSEU</name>
<evidence type="ECO:0000313" key="2">
    <source>
        <dbReference type="Proteomes" id="UP001195724"/>
    </source>
</evidence>
<comment type="caution">
    <text evidence="1">The sequence shown here is derived from an EMBL/GenBank/DDBJ whole genome shotgun (WGS) entry which is preliminary data.</text>
</comment>
<dbReference type="Proteomes" id="UP001195724">
    <property type="component" value="Unassembled WGS sequence"/>
</dbReference>
<organism evidence="1 2">
    <name type="scientific">Saccharothrix algeriensis</name>
    <dbReference type="NCBI Taxonomy" id="173560"/>
    <lineage>
        <taxon>Bacteria</taxon>
        <taxon>Bacillati</taxon>
        <taxon>Actinomycetota</taxon>
        <taxon>Actinomycetes</taxon>
        <taxon>Pseudonocardiales</taxon>
        <taxon>Pseudonocardiaceae</taxon>
        <taxon>Saccharothrix</taxon>
    </lineage>
</organism>
<dbReference type="RefSeq" id="WP_204840907.1">
    <property type="nucleotide sequence ID" value="NZ_JAFBCL010000001.1"/>
</dbReference>
<protein>
    <submittedName>
        <fullName evidence="1">Uncharacterized protein</fullName>
    </submittedName>
</protein>
<evidence type="ECO:0000313" key="1">
    <source>
        <dbReference type="EMBL" id="MBM7809844.1"/>
    </source>
</evidence>
<proteinExistence type="predicted"/>
<keyword evidence="2" id="KW-1185">Reference proteome</keyword>
<accession>A0ABS2S0T6</accession>
<gene>
    <name evidence="1" type="ORF">JOE68_000709</name>
</gene>
<dbReference type="EMBL" id="JAFBCL010000001">
    <property type="protein sequence ID" value="MBM7809844.1"/>
    <property type="molecule type" value="Genomic_DNA"/>
</dbReference>
<reference evidence="1 2" key="1">
    <citation type="submission" date="2021-01" db="EMBL/GenBank/DDBJ databases">
        <title>Sequencing the genomes of 1000 actinobacteria strains.</title>
        <authorList>
            <person name="Klenk H.-P."/>
        </authorList>
    </citation>
    <scope>NUCLEOTIDE SEQUENCE [LARGE SCALE GENOMIC DNA]</scope>
    <source>
        <strain evidence="1 2">DSM 44581</strain>
    </source>
</reference>
<sequence length="87" mass="9104">MMAHPAGSPLDHVAAARRLLAEVVDRGAVYEAVGIVRGGVGGGDPTSAEERFSARYDDAHCRAEAARMAAIVDEAADGRADPDWDGR</sequence>